<dbReference type="Proteomes" id="UP000235672">
    <property type="component" value="Unassembled WGS sequence"/>
</dbReference>
<feature type="compositionally biased region" description="Low complexity" evidence="1">
    <location>
        <begin position="740"/>
        <end position="754"/>
    </location>
</feature>
<evidence type="ECO:0000256" key="1">
    <source>
        <dbReference type="SAM" id="MobiDB-lite"/>
    </source>
</evidence>
<accession>A0A2J6PEL6</accession>
<gene>
    <name evidence="2" type="ORF">NA56DRAFT_756591</name>
</gene>
<organism evidence="2 3">
    <name type="scientific">Hyaloscypha hepaticicola</name>
    <dbReference type="NCBI Taxonomy" id="2082293"/>
    <lineage>
        <taxon>Eukaryota</taxon>
        <taxon>Fungi</taxon>
        <taxon>Dikarya</taxon>
        <taxon>Ascomycota</taxon>
        <taxon>Pezizomycotina</taxon>
        <taxon>Leotiomycetes</taxon>
        <taxon>Helotiales</taxon>
        <taxon>Hyaloscyphaceae</taxon>
        <taxon>Hyaloscypha</taxon>
    </lineage>
</organism>
<keyword evidence="3" id="KW-1185">Reference proteome</keyword>
<reference evidence="2 3" key="1">
    <citation type="submission" date="2016-05" db="EMBL/GenBank/DDBJ databases">
        <title>A degradative enzymes factory behind the ericoid mycorrhizal symbiosis.</title>
        <authorList>
            <consortium name="DOE Joint Genome Institute"/>
            <person name="Martino E."/>
            <person name="Morin E."/>
            <person name="Grelet G."/>
            <person name="Kuo A."/>
            <person name="Kohler A."/>
            <person name="Daghino S."/>
            <person name="Barry K."/>
            <person name="Choi C."/>
            <person name="Cichocki N."/>
            <person name="Clum A."/>
            <person name="Copeland A."/>
            <person name="Hainaut M."/>
            <person name="Haridas S."/>
            <person name="Labutti K."/>
            <person name="Lindquist E."/>
            <person name="Lipzen A."/>
            <person name="Khouja H.-R."/>
            <person name="Murat C."/>
            <person name="Ohm R."/>
            <person name="Olson A."/>
            <person name="Spatafora J."/>
            <person name="Veneault-Fourrey C."/>
            <person name="Henrissat B."/>
            <person name="Grigoriev I."/>
            <person name="Martin F."/>
            <person name="Perotto S."/>
        </authorList>
    </citation>
    <scope>NUCLEOTIDE SEQUENCE [LARGE SCALE GENOMIC DNA]</scope>
    <source>
        <strain evidence="2 3">UAMH 7357</strain>
    </source>
</reference>
<proteinExistence type="predicted"/>
<feature type="compositionally biased region" description="Basic and acidic residues" evidence="1">
    <location>
        <begin position="759"/>
        <end position="776"/>
    </location>
</feature>
<sequence length="821" mass="94159">MAAPKFTPFAEVYSHPHGGVHKAIAGIVPYKSGLTPLRFLFPTEGTAADIRHVQRLADYQILHLKGFTADQLCILETLAITHEASPSENITLNCVPIHPIFDKPRWLVPLPKHLAQYPLGLDRPGYWSVENDLVWNALKPALQLASQALDNIHTWLWFEALLDPRCYDQIPASELPAGHKTAYFERFKLRSPHLTAPSRGYILQKMTILSQGIQFNIASGVEDGRTEHTWGATDGLTDERQVWQHTICNISYQLLEPLIPPMNGKITPAERAMCQFQIAMTILHEFTHGLWDQLLPHEHKFVQHQMEPYFEDEPMSELGVSMENAVFGGTDTRFTKPTGKGPRGLPPAGIFCSDAFCWPMRRSANMDQPYLVENYNSWWEIKYFPIPITYFINLHNPFFWRAYVKAKGSEALHMGPKTFGSRYMFDQDEGGMERYGDLIYHPECNQEDVIISNSMTIEEQNAVVLENTRRRDAKRVANALVGNHEERQRSEKLVFGSEHHGLFNISDSDSDFDSNDDAAMSHAPSTYKYPRYDPGIGPFYDQVRELLIYHRQELALDSLYFDIAEHMLLEYIHRLDLDIKPEWWRGFLLACERRGKLFKIREVGAPPTSTTLMIKRYDIGWPTDRLPPRGLWETLQASHPDHTKGPYPLIEVFDYGTYKVMDDDKSMFGPPINRIDFDKSSFRFMTNRALKKYAPECGRLEEWEFDACIDFYELRDQKWLFGPPGIIRKSENGWDDSDAGSPVLLDVPSSSSSSEGEDDTWKGEEDDFRDGVEGKVHQGRVTTRADYVQVGSRQEAEYMEQITHPVTAYLDLPPDQRLRGG</sequence>
<evidence type="ECO:0000313" key="3">
    <source>
        <dbReference type="Proteomes" id="UP000235672"/>
    </source>
</evidence>
<evidence type="ECO:0000313" key="2">
    <source>
        <dbReference type="EMBL" id="PMD12482.1"/>
    </source>
</evidence>
<dbReference type="STRING" id="1745343.A0A2J6PEL6"/>
<dbReference type="AlphaFoldDB" id="A0A2J6PEL6"/>
<dbReference type="OrthoDB" id="10254945at2759"/>
<protein>
    <submittedName>
        <fullName evidence="2">Uncharacterized protein</fullName>
    </submittedName>
</protein>
<feature type="region of interest" description="Disordered" evidence="1">
    <location>
        <begin position="731"/>
        <end position="777"/>
    </location>
</feature>
<name>A0A2J6PEL6_9HELO</name>
<dbReference type="EMBL" id="KZ613549">
    <property type="protein sequence ID" value="PMD12482.1"/>
    <property type="molecule type" value="Genomic_DNA"/>
</dbReference>